<evidence type="ECO:0000313" key="2">
    <source>
        <dbReference type="Proteomes" id="UP000735302"/>
    </source>
</evidence>
<sequence length="109" mass="12312">MFLVTQAIALKSQPLTRPCIVQFTECWKQVPSCLCSFSENRLCSEKTPTIESQSNITPLVSQYTPQHLDLLCLQAYWPNVLHGLKFGLNIAKPSPLLINKVNSMEHGWP</sequence>
<gene>
    <name evidence="1" type="ORF">PoB_005653300</name>
</gene>
<dbReference type="Proteomes" id="UP000735302">
    <property type="component" value="Unassembled WGS sequence"/>
</dbReference>
<proteinExistence type="predicted"/>
<accession>A0AAV4CGA3</accession>
<name>A0AAV4CGA3_9GAST</name>
<protein>
    <submittedName>
        <fullName evidence="1">Uncharacterized protein</fullName>
    </submittedName>
</protein>
<comment type="caution">
    <text evidence="1">The sequence shown here is derived from an EMBL/GenBank/DDBJ whole genome shotgun (WGS) entry which is preliminary data.</text>
</comment>
<dbReference type="AlphaFoldDB" id="A0AAV4CGA3"/>
<dbReference type="EMBL" id="BLXT01006199">
    <property type="protein sequence ID" value="GFO30028.1"/>
    <property type="molecule type" value="Genomic_DNA"/>
</dbReference>
<organism evidence="1 2">
    <name type="scientific">Plakobranchus ocellatus</name>
    <dbReference type="NCBI Taxonomy" id="259542"/>
    <lineage>
        <taxon>Eukaryota</taxon>
        <taxon>Metazoa</taxon>
        <taxon>Spiralia</taxon>
        <taxon>Lophotrochozoa</taxon>
        <taxon>Mollusca</taxon>
        <taxon>Gastropoda</taxon>
        <taxon>Heterobranchia</taxon>
        <taxon>Euthyneura</taxon>
        <taxon>Panpulmonata</taxon>
        <taxon>Sacoglossa</taxon>
        <taxon>Placobranchoidea</taxon>
        <taxon>Plakobranchidae</taxon>
        <taxon>Plakobranchus</taxon>
    </lineage>
</organism>
<reference evidence="1 2" key="1">
    <citation type="journal article" date="2021" name="Elife">
        <title>Chloroplast acquisition without the gene transfer in kleptoplastic sea slugs, Plakobranchus ocellatus.</title>
        <authorList>
            <person name="Maeda T."/>
            <person name="Takahashi S."/>
            <person name="Yoshida T."/>
            <person name="Shimamura S."/>
            <person name="Takaki Y."/>
            <person name="Nagai Y."/>
            <person name="Toyoda A."/>
            <person name="Suzuki Y."/>
            <person name="Arimoto A."/>
            <person name="Ishii H."/>
            <person name="Satoh N."/>
            <person name="Nishiyama T."/>
            <person name="Hasebe M."/>
            <person name="Maruyama T."/>
            <person name="Minagawa J."/>
            <person name="Obokata J."/>
            <person name="Shigenobu S."/>
        </authorList>
    </citation>
    <scope>NUCLEOTIDE SEQUENCE [LARGE SCALE GENOMIC DNA]</scope>
</reference>
<keyword evidence="2" id="KW-1185">Reference proteome</keyword>
<evidence type="ECO:0000313" key="1">
    <source>
        <dbReference type="EMBL" id="GFO30028.1"/>
    </source>
</evidence>